<keyword evidence="3" id="KW-1185">Reference proteome</keyword>
<dbReference type="Proteomes" id="UP000016935">
    <property type="component" value="Unassembled WGS sequence"/>
</dbReference>
<dbReference type="AlphaFoldDB" id="R0KR91"/>
<protein>
    <submittedName>
        <fullName evidence="2">Uncharacterized protein</fullName>
    </submittedName>
</protein>
<evidence type="ECO:0000313" key="2">
    <source>
        <dbReference type="EMBL" id="EOA91524.1"/>
    </source>
</evidence>
<sequence>MGGFLLCATKVQSGAVHRICLASPVFGCFLASGLPLHHGVCSRWLDARIARLHGQAMSPASVSNGKTVASVSRRNGRC</sequence>
<dbReference type="HOGENOM" id="CLU_2623547_0_0_1"/>
<name>R0KR91_EXST2</name>
<evidence type="ECO:0000256" key="1">
    <source>
        <dbReference type="SAM" id="MobiDB-lite"/>
    </source>
</evidence>
<accession>R0KR91</accession>
<dbReference type="EMBL" id="KB908481">
    <property type="protein sequence ID" value="EOA91524.1"/>
    <property type="molecule type" value="Genomic_DNA"/>
</dbReference>
<organism evidence="2 3">
    <name type="scientific">Exserohilum turcicum (strain 28A)</name>
    <name type="common">Northern leaf blight fungus</name>
    <name type="synonym">Setosphaeria turcica</name>
    <dbReference type="NCBI Taxonomy" id="671987"/>
    <lineage>
        <taxon>Eukaryota</taxon>
        <taxon>Fungi</taxon>
        <taxon>Dikarya</taxon>
        <taxon>Ascomycota</taxon>
        <taxon>Pezizomycotina</taxon>
        <taxon>Dothideomycetes</taxon>
        <taxon>Pleosporomycetidae</taxon>
        <taxon>Pleosporales</taxon>
        <taxon>Pleosporineae</taxon>
        <taxon>Pleosporaceae</taxon>
        <taxon>Exserohilum</taxon>
    </lineage>
</organism>
<reference evidence="2 3" key="2">
    <citation type="journal article" date="2013" name="PLoS Genet.">
        <title>Comparative genome structure, secondary metabolite, and effector coding capacity across Cochliobolus pathogens.</title>
        <authorList>
            <person name="Condon B.J."/>
            <person name="Leng Y."/>
            <person name="Wu D."/>
            <person name="Bushley K.E."/>
            <person name="Ohm R.A."/>
            <person name="Otillar R."/>
            <person name="Martin J."/>
            <person name="Schackwitz W."/>
            <person name="Grimwood J."/>
            <person name="MohdZainudin N."/>
            <person name="Xue C."/>
            <person name="Wang R."/>
            <person name="Manning V.A."/>
            <person name="Dhillon B."/>
            <person name="Tu Z.J."/>
            <person name="Steffenson B.J."/>
            <person name="Salamov A."/>
            <person name="Sun H."/>
            <person name="Lowry S."/>
            <person name="LaButti K."/>
            <person name="Han J."/>
            <person name="Copeland A."/>
            <person name="Lindquist E."/>
            <person name="Barry K."/>
            <person name="Schmutz J."/>
            <person name="Baker S.E."/>
            <person name="Ciuffetti L.M."/>
            <person name="Grigoriev I.V."/>
            <person name="Zhong S."/>
            <person name="Turgeon B.G."/>
        </authorList>
    </citation>
    <scope>NUCLEOTIDE SEQUENCE [LARGE SCALE GENOMIC DNA]</scope>
    <source>
        <strain evidence="3">28A</strain>
    </source>
</reference>
<proteinExistence type="predicted"/>
<reference evidence="2 3" key="1">
    <citation type="journal article" date="2012" name="PLoS Pathog.">
        <title>Diverse lifestyles and strategies of plant pathogenesis encoded in the genomes of eighteen Dothideomycetes fungi.</title>
        <authorList>
            <person name="Ohm R.A."/>
            <person name="Feau N."/>
            <person name="Henrissat B."/>
            <person name="Schoch C.L."/>
            <person name="Horwitz B.A."/>
            <person name="Barry K.W."/>
            <person name="Condon B.J."/>
            <person name="Copeland A.C."/>
            <person name="Dhillon B."/>
            <person name="Glaser F."/>
            <person name="Hesse C.N."/>
            <person name="Kosti I."/>
            <person name="LaButti K."/>
            <person name="Lindquist E.A."/>
            <person name="Lucas S."/>
            <person name="Salamov A.A."/>
            <person name="Bradshaw R.E."/>
            <person name="Ciuffetti L."/>
            <person name="Hamelin R.C."/>
            <person name="Kema G.H.J."/>
            <person name="Lawrence C."/>
            <person name="Scott J.A."/>
            <person name="Spatafora J.W."/>
            <person name="Turgeon B.G."/>
            <person name="de Wit P.J.G.M."/>
            <person name="Zhong S."/>
            <person name="Goodwin S.B."/>
            <person name="Grigoriev I.V."/>
        </authorList>
    </citation>
    <scope>NUCLEOTIDE SEQUENCE [LARGE SCALE GENOMIC DNA]</scope>
    <source>
        <strain evidence="3">28A</strain>
    </source>
</reference>
<gene>
    <name evidence="2" type="ORF">SETTUDRAFT_162234</name>
</gene>
<feature type="region of interest" description="Disordered" evidence="1">
    <location>
        <begin position="59"/>
        <end position="78"/>
    </location>
</feature>
<evidence type="ECO:0000313" key="3">
    <source>
        <dbReference type="Proteomes" id="UP000016935"/>
    </source>
</evidence>
<dbReference type="RefSeq" id="XP_008020702.1">
    <property type="nucleotide sequence ID" value="XM_008022511.1"/>
</dbReference>
<dbReference type="GeneID" id="19398313"/>